<feature type="chain" id="PRO_5046314331" description="DUF4377 domain-containing protein" evidence="1">
    <location>
        <begin position="21"/>
        <end position="124"/>
    </location>
</feature>
<feature type="signal peptide" evidence="1">
    <location>
        <begin position="1"/>
        <end position="20"/>
    </location>
</feature>
<accession>A0ABU1LBW5</accession>
<dbReference type="EMBL" id="JAVDQS010000002">
    <property type="protein sequence ID" value="MDR6404213.1"/>
    <property type="molecule type" value="Genomic_DNA"/>
</dbReference>
<sequence>MMKRFIVSGMMLLASVTVFAQESPKIPNLKKLPAKQHLLKTKTMIIGPKRLQCIGIMQTGDCYQVKQDKSQKEWESFPYPIEGFKHKPGYQYVISVKVVPSKVVLEGTTEEYVYLKTISKTKVK</sequence>
<keyword evidence="4" id="KW-1185">Reference proteome</keyword>
<gene>
    <name evidence="3" type="ORF">J2781_001128</name>
</gene>
<dbReference type="Proteomes" id="UP001184853">
    <property type="component" value="Unassembled WGS sequence"/>
</dbReference>
<keyword evidence="1" id="KW-0732">Signal</keyword>
<name>A0ABU1LBW5_9FLAO</name>
<evidence type="ECO:0000313" key="4">
    <source>
        <dbReference type="Proteomes" id="UP001184853"/>
    </source>
</evidence>
<evidence type="ECO:0000259" key="2">
    <source>
        <dbReference type="Pfam" id="PF14302"/>
    </source>
</evidence>
<evidence type="ECO:0000256" key="1">
    <source>
        <dbReference type="SAM" id="SignalP"/>
    </source>
</evidence>
<organism evidence="3 4">
    <name type="scientific">Chryseobacterium geocarposphaerae</name>
    <dbReference type="NCBI Taxonomy" id="1416776"/>
    <lineage>
        <taxon>Bacteria</taxon>
        <taxon>Pseudomonadati</taxon>
        <taxon>Bacteroidota</taxon>
        <taxon>Flavobacteriia</taxon>
        <taxon>Flavobacteriales</taxon>
        <taxon>Weeksellaceae</taxon>
        <taxon>Chryseobacterium group</taxon>
        <taxon>Chryseobacterium</taxon>
    </lineage>
</organism>
<dbReference type="InterPro" id="IPR025485">
    <property type="entry name" value="DUF4377"/>
</dbReference>
<evidence type="ECO:0000313" key="3">
    <source>
        <dbReference type="EMBL" id="MDR6404213.1"/>
    </source>
</evidence>
<dbReference type="Pfam" id="PF14302">
    <property type="entry name" value="DUF4377"/>
    <property type="match status" value="1"/>
</dbReference>
<reference evidence="3 4" key="1">
    <citation type="submission" date="2023-07" db="EMBL/GenBank/DDBJ databases">
        <title>Sorghum-associated microbial communities from plants grown in Nebraska, USA.</title>
        <authorList>
            <person name="Schachtman D."/>
        </authorList>
    </citation>
    <scope>NUCLEOTIDE SEQUENCE [LARGE SCALE GENOMIC DNA]</scope>
    <source>
        <strain evidence="3 4">DS1709</strain>
    </source>
</reference>
<proteinExistence type="predicted"/>
<protein>
    <recommendedName>
        <fullName evidence="2">DUF4377 domain-containing protein</fullName>
    </recommendedName>
</protein>
<dbReference type="RefSeq" id="WP_115980748.1">
    <property type="nucleotide sequence ID" value="NZ_JAVDQS010000002.1"/>
</dbReference>
<comment type="caution">
    <text evidence="3">The sequence shown here is derived from an EMBL/GenBank/DDBJ whole genome shotgun (WGS) entry which is preliminary data.</text>
</comment>
<feature type="domain" description="DUF4377" evidence="2">
    <location>
        <begin position="48"/>
        <end position="120"/>
    </location>
</feature>